<sequence length="83" mass="9659">MSPSLSAIRNKVKLYKGHKVRYKALKGRRKTEEKMGVITEAYPHVFTLYVESQHGTVSFSYAELLTKEVELEILPEKKQLMQF</sequence>
<gene>
    <name evidence="1" type="ordered locus">Tlie_1137</name>
</gene>
<evidence type="ECO:0008006" key="3">
    <source>
        <dbReference type="Google" id="ProtNLM"/>
    </source>
</evidence>
<evidence type="ECO:0000313" key="2">
    <source>
        <dbReference type="Proteomes" id="UP000005868"/>
    </source>
</evidence>
<accession>G7V587</accession>
<reference evidence="2" key="1">
    <citation type="submission" date="2011-10" db="EMBL/GenBank/DDBJ databases">
        <title>The complete genome of chromosome of Thermovirga lienii DSM 17291.</title>
        <authorList>
            <consortium name="US DOE Joint Genome Institute (JGI-PGF)"/>
            <person name="Lucas S."/>
            <person name="Copeland A."/>
            <person name="Lapidus A."/>
            <person name="Glavina del Rio T."/>
            <person name="Dalin E."/>
            <person name="Tice H."/>
            <person name="Bruce D."/>
            <person name="Goodwin L."/>
            <person name="Pitluck S."/>
            <person name="Peters L."/>
            <person name="Mikhailova N."/>
            <person name="Saunders E."/>
            <person name="Kyrpides N."/>
            <person name="Mavromatis K."/>
            <person name="Ivanova N."/>
            <person name="Last F.I."/>
            <person name="Brettin T."/>
            <person name="Detter J.C."/>
            <person name="Han C."/>
            <person name="Larimer F."/>
            <person name="Land M."/>
            <person name="Hauser L."/>
            <person name="Markowitz V."/>
            <person name="Cheng J.-F."/>
            <person name="Hugenholtz P."/>
            <person name="Woyke T."/>
            <person name="Wu D."/>
            <person name="Spring S."/>
            <person name="Schroeder M."/>
            <person name="Brambilla E.-M."/>
            <person name="Klenk H.-P."/>
            <person name="Eisen J.A."/>
        </authorList>
    </citation>
    <scope>NUCLEOTIDE SEQUENCE [LARGE SCALE GENOMIC DNA]</scope>
    <source>
        <strain evidence="2">ATCC BAA-1197 / DSM 17291 / Cas60314</strain>
    </source>
</reference>
<dbReference type="Proteomes" id="UP000005868">
    <property type="component" value="Chromosome"/>
</dbReference>
<organism evidence="1 2">
    <name type="scientific">Thermovirga lienii (strain ATCC BAA-1197 / DSM 17291 / Cas60314)</name>
    <dbReference type="NCBI Taxonomy" id="580340"/>
    <lineage>
        <taxon>Bacteria</taxon>
        <taxon>Thermotogati</taxon>
        <taxon>Synergistota</taxon>
        <taxon>Synergistia</taxon>
        <taxon>Synergistales</taxon>
        <taxon>Thermovirgaceae</taxon>
        <taxon>Thermovirga</taxon>
    </lineage>
</organism>
<keyword evidence="2" id="KW-1185">Reference proteome</keyword>
<dbReference type="GO" id="GO:0006355">
    <property type="term" value="P:regulation of DNA-templated transcription"/>
    <property type="evidence" value="ECO:0007669"/>
    <property type="project" value="InterPro"/>
</dbReference>
<dbReference type="EMBL" id="CP003096">
    <property type="protein sequence ID" value="AER66870.1"/>
    <property type="molecule type" value="Genomic_DNA"/>
</dbReference>
<name>G7V587_THELD</name>
<dbReference type="HOGENOM" id="CLU_153735_1_1_0"/>
<evidence type="ECO:0000313" key="1">
    <source>
        <dbReference type="EMBL" id="AER66870.1"/>
    </source>
</evidence>
<proteinExistence type="predicted"/>
<dbReference type="PANTHER" id="PTHR40026">
    <property type="entry name" value="PROTEIN VEG"/>
    <property type="match status" value="1"/>
</dbReference>
<dbReference type="Pfam" id="PF06257">
    <property type="entry name" value="VEG"/>
    <property type="match status" value="1"/>
</dbReference>
<dbReference type="AlphaFoldDB" id="G7V587"/>
<dbReference type="InterPro" id="IPR009366">
    <property type="entry name" value="Protein_Veg"/>
</dbReference>
<protein>
    <recommendedName>
        <fullName evidence="3">Veg protein</fullName>
    </recommendedName>
</protein>
<dbReference type="Gene3D" id="2.30.30.100">
    <property type="match status" value="1"/>
</dbReference>
<dbReference type="eggNOG" id="COG4466">
    <property type="taxonomic scope" value="Bacteria"/>
</dbReference>
<reference evidence="1 2" key="2">
    <citation type="journal article" date="2012" name="Stand. Genomic Sci.">
        <title>Genome sequence of the moderately thermophilic, amino-acid-degrading and sulfur-reducing bacterium Thermovirga lienii type strain (Cas60314(T)).</title>
        <authorList>
            <person name="Goker M."/>
            <person name="Saunders E."/>
            <person name="Lapidus A."/>
            <person name="Nolan M."/>
            <person name="Lucas S."/>
            <person name="Hammon N."/>
            <person name="Deshpande S."/>
            <person name="Cheng J.F."/>
            <person name="Han C."/>
            <person name="Tapia R."/>
            <person name="Goodwin L.A."/>
            <person name="Pitluck S."/>
            <person name="Liolios K."/>
            <person name="Mavromatis K."/>
            <person name="Pagani I."/>
            <person name="Ivanova N."/>
            <person name="Mikhailova N."/>
            <person name="Pati A."/>
            <person name="Chen A."/>
            <person name="Palaniappan K."/>
            <person name="Land M."/>
            <person name="Chang Y.J."/>
            <person name="Jeffries C.D."/>
            <person name="Brambilla E.M."/>
            <person name="Rohde M."/>
            <person name="Spring S."/>
            <person name="Detter J.C."/>
            <person name="Woyke T."/>
            <person name="Bristow J."/>
            <person name="Eisen J.A."/>
            <person name="Markowitz V."/>
            <person name="Hugenholtz P."/>
            <person name="Kyrpides N.C."/>
            <person name="Klenk H.P."/>
        </authorList>
    </citation>
    <scope>NUCLEOTIDE SEQUENCE [LARGE SCALE GENOMIC DNA]</scope>
    <source>
        <strain evidence="2">ATCC BAA-1197 / DSM 17291 / Cas60314</strain>
    </source>
</reference>
<dbReference type="KEGG" id="tli:Tlie_1137"/>
<dbReference type="STRING" id="580340.Tlie_1137"/>
<dbReference type="OrthoDB" id="5469at2"/>
<dbReference type="PANTHER" id="PTHR40026:SF1">
    <property type="entry name" value="PROTEIN VEG"/>
    <property type="match status" value="1"/>
</dbReference>